<accession>Q47EX3</accession>
<evidence type="ECO:0000313" key="2">
    <source>
        <dbReference type="EMBL" id="AAZ46608.1"/>
    </source>
</evidence>
<dbReference type="EMBL" id="CP000089">
    <property type="protein sequence ID" value="AAZ46608.1"/>
    <property type="molecule type" value="Genomic_DNA"/>
</dbReference>
<dbReference type="eggNOG" id="COG3221">
    <property type="taxonomic scope" value="Bacteria"/>
</dbReference>
<dbReference type="Gene3D" id="3.40.190.10">
    <property type="entry name" value="Periplasmic binding protein-like II"/>
    <property type="match status" value="2"/>
</dbReference>
<dbReference type="OrthoDB" id="8896906at2"/>
<proteinExistence type="predicted"/>
<dbReference type="PANTHER" id="PTHR35841:SF1">
    <property type="entry name" value="PHOSPHONATES-BINDING PERIPLASMIC PROTEIN"/>
    <property type="match status" value="1"/>
</dbReference>
<feature type="chain" id="PRO_5004233511" evidence="1">
    <location>
        <begin position="19"/>
        <end position="275"/>
    </location>
</feature>
<dbReference type="KEGG" id="dar:Daro_1862"/>
<feature type="signal peptide" evidence="1">
    <location>
        <begin position="1"/>
        <end position="18"/>
    </location>
</feature>
<protein>
    <submittedName>
        <fullName evidence="2">ABC-type phosphate/phosphonate transport system periplasmic component-like protein</fullName>
    </submittedName>
</protein>
<evidence type="ECO:0000256" key="1">
    <source>
        <dbReference type="SAM" id="SignalP"/>
    </source>
</evidence>
<dbReference type="STRING" id="159087.Daro_1862"/>
<reference evidence="2" key="1">
    <citation type="submission" date="2005-08" db="EMBL/GenBank/DDBJ databases">
        <title>Complete sequence of Dechloromonas aromatica RCB.</title>
        <authorList>
            <person name="Salinero K.K."/>
            <person name="Copeland A."/>
            <person name="Lucas S."/>
            <person name="Lapidus A."/>
            <person name="Barry K."/>
            <person name="Detter J.C."/>
            <person name="Glavina T."/>
            <person name="Hammon N."/>
            <person name="Israni S."/>
            <person name="Pitluck S."/>
            <person name="Di Bartolo G."/>
            <person name="Trong S."/>
            <person name="Schmutz J."/>
            <person name="Larimer F."/>
            <person name="Land M."/>
            <person name="Ivanova N."/>
            <person name="Richardson P."/>
        </authorList>
    </citation>
    <scope>NUCLEOTIDE SEQUENCE</scope>
    <source>
        <strain evidence="2">RCB</strain>
    </source>
</reference>
<dbReference type="Pfam" id="PF12974">
    <property type="entry name" value="Phosphonate-bd"/>
    <property type="match status" value="1"/>
</dbReference>
<dbReference type="SUPFAM" id="SSF53850">
    <property type="entry name" value="Periplasmic binding protein-like II"/>
    <property type="match status" value="1"/>
</dbReference>
<keyword evidence="1" id="KW-0732">Signal</keyword>
<dbReference type="HOGENOM" id="CLU_089940_0_0_4"/>
<name>Q47EX3_DECAR</name>
<organism evidence="2">
    <name type="scientific">Dechloromonas aromatica (strain RCB)</name>
    <dbReference type="NCBI Taxonomy" id="159087"/>
    <lineage>
        <taxon>Bacteria</taxon>
        <taxon>Pseudomonadati</taxon>
        <taxon>Pseudomonadota</taxon>
        <taxon>Betaproteobacteria</taxon>
        <taxon>Rhodocyclales</taxon>
        <taxon>Azonexaceae</taxon>
        <taxon>Dechloromonas</taxon>
    </lineage>
</organism>
<dbReference type="PANTHER" id="PTHR35841">
    <property type="entry name" value="PHOSPHONATES-BINDING PERIPLASMIC PROTEIN"/>
    <property type="match status" value="1"/>
</dbReference>
<dbReference type="AlphaFoldDB" id="Q47EX3"/>
<sequence length="275" mass="30257">MRRFFPLCLIPLALGANAAESQHSARKALIFAVSEGTSGGIDAEAARVKYQPLADVLARAIGGEVKVAFVREFSALEKGMKDNQYDLVLARPSDYPARGLRDYRYKFVATARPDGQCILIVHKDSPVKKLADLKGKSFVMPEKNAYMTRFCRAELRDQGIILDNEAVSYVREQGAIPFSIENRISDVGGIASYSGAYAQWLKSGNRVIHQSRPQPYMPLVASQDVSVDQIAKMQAALVELGNSDSGSQVLKRVGVTGFMATEESRLRKLLEWLGV</sequence>
<gene>
    <name evidence="2" type="ordered locus">Daro_1862</name>
</gene>